<dbReference type="Proteomes" id="UP000034086">
    <property type="component" value="Unassembled WGS sequence"/>
</dbReference>
<reference evidence="1 2" key="1">
    <citation type="journal article" date="2015" name="Nature">
        <title>rRNA introns, odd ribosomes, and small enigmatic genomes across a large radiation of phyla.</title>
        <authorList>
            <person name="Brown C.T."/>
            <person name="Hug L.A."/>
            <person name="Thomas B.C."/>
            <person name="Sharon I."/>
            <person name="Castelle C.J."/>
            <person name="Singh A."/>
            <person name="Wilkins M.J."/>
            <person name="Williams K.H."/>
            <person name="Banfield J.F."/>
        </authorList>
    </citation>
    <scope>NUCLEOTIDE SEQUENCE [LARGE SCALE GENOMIC DNA]</scope>
</reference>
<dbReference type="AlphaFoldDB" id="A0A0G1M0T2"/>
<proteinExistence type="predicted"/>
<protein>
    <submittedName>
        <fullName evidence="1">Uncharacterized protein</fullName>
    </submittedName>
</protein>
<evidence type="ECO:0000313" key="1">
    <source>
        <dbReference type="EMBL" id="KKU01826.1"/>
    </source>
</evidence>
<dbReference type="EMBL" id="LCKQ01000036">
    <property type="protein sequence ID" value="KKU01826.1"/>
    <property type="molecule type" value="Genomic_DNA"/>
</dbReference>
<comment type="caution">
    <text evidence="1">The sequence shown here is derived from an EMBL/GenBank/DDBJ whole genome shotgun (WGS) entry which is preliminary data.</text>
</comment>
<sequence length="230" mass="25931">MALEQLRHLKGLLDGSLGVEAGKIRMGKKDRILLARRRDRMAMNLHKELGILQKIMKHETIGGKLNLGTKVEEVNWALMPESVAKCFKPEFDYQPEEITEFYVEYSDHGAEGERSVGIHLSRNRLWWSYVQAGSLVRRKGGPLSGLECMGSAYMSCRASEAQPKAAREAMSELNQSLWLDSSGRSPEGKELPYIVSDINEVRLGEDILNFVMAEIQNRIQSPQMGKGPKR</sequence>
<evidence type="ECO:0000313" key="2">
    <source>
        <dbReference type="Proteomes" id="UP000034086"/>
    </source>
</evidence>
<accession>A0A0G1M0T2</accession>
<gene>
    <name evidence="1" type="ORF">UX03_C0036G0002</name>
</gene>
<organism evidence="1 2">
    <name type="scientific">Candidatus Woesebacteria bacterium GW2011_GWE1_45_18</name>
    <dbReference type="NCBI Taxonomy" id="1618598"/>
    <lineage>
        <taxon>Bacteria</taxon>
        <taxon>Candidatus Woeseibacteriota</taxon>
    </lineage>
</organism>
<name>A0A0G1M0T2_9BACT</name>